<dbReference type="SUPFAM" id="SSF52317">
    <property type="entry name" value="Class I glutamine amidotransferase-like"/>
    <property type="match status" value="1"/>
</dbReference>
<name>A0A4Q9Y6B5_9LACO</name>
<keyword evidence="2" id="KW-0315">Glutamine amidotransferase</keyword>
<keyword evidence="2" id="KW-0808">Transferase</keyword>
<dbReference type="PANTHER" id="PTHR42695:SF5">
    <property type="entry name" value="GLUTAMINE AMIDOTRANSFERASE YLR126C-RELATED"/>
    <property type="match status" value="1"/>
</dbReference>
<comment type="caution">
    <text evidence="2">The sequence shown here is derived from an EMBL/GenBank/DDBJ whole genome shotgun (WGS) entry which is preliminary data.</text>
</comment>
<sequence>MRINVLQHTPNEGPGMIADWAHAHGHTMYVYHPYQFGVLPTADETEMLVILGGPMSPNDDLPWIKQERRLIQQLLDRNVPLFGACYGAQQIVKTLGYPVTKAPAKEVGWAPVYRQSTVIPGIPTSLSVLHWHEEMFAVPDEATLLFSSDRVANQGFVFNHRVVGLQFHLEPAADNIREMVVNDGRYIAGSALKQTTAEILQTPVPSQNQQVLNKILDYITTE</sequence>
<organism evidence="2 3">
    <name type="scientific">Lactiplantibacillus paraplantarum</name>
    <dbReference type="NCBI Taxonomy" id="60520"/>
    <lineage>
        <taxon>Bacteria</taxon>
        <taxon>Bacillati</taxon>
        <taxon>Bacillota</taxon>
        <taxon>Bacilli</taxon>
        <taxon>Lactobacillales</taxon>
        <taxon>Lactobacillaceae</taxon>
        <taxon>Lactiplantibacillus</taxon>
    </lineage>
</organism>
<gene>
    <name evidence="2" type="ORF">EUZ87_00460</name>
</gene>
<dbReference type="InterPro" id="IPR017926">
    <property type="entry name" value="GATASE"/>
</dbReference>
<dbReference type="PROSITE" id="PS51273">
    <property type="entry name" value="GATASE_TYPE_1"/>
    <property type="match status" value="1"/>
</dbReference>
<dbReference type="Gene3D" id="3.40.50.880">
    <property type="match status" value="1"/>
</dbReference>
<dbReference type="Pfam" id="PF00117">
    <property type="entry name" value="GATase"/>
    <property type="match status" value="1"/>
</dbReference>
<dbReference type="GO" id="GO:0005829">
    <property type="term" value="C:cytosol"/>
    <property type="evidence" value="ECO:0007669"/>
    <property type="project" value="TreeGrafter"/>
</dbReference>
<dbReference type="PANTHER" id="PTHR42695">
    <property type="entry name" value="GLUTAMINE AMIDOTRANSFERASE YLR126C-RELATED"/>
    <property type="match status" value="1"/>
</dbReference>
<reference evidence="2 3" key="1">
    <citation type="submission" date="2019-01" db="EMBL/GenBank/DDBJ databases">
        <title>Draft genome sequence of Lactobacillus paraplantarum OSY-TC318, a Producer of the novel lantibiotic Paraplantaracin TC318.</title>
        <authorList>
            <person name="Hussein W.E."/>
            <person name="Huang E."/>
            <person name="Yousef A.E."/>
        </authorList>
    </citation>
    <scope>NUCLEOTIDE SEQUENCE [LARGE SCALE GENOMIC DNA]</scope>
    <source>
        <strain evidence="2 3">OSY-TC318</strain>
    </source>
</reference>
<proteinExistence type="predicted"/>
<dbReference type="CDD" id="cd01741">
    <property type="entry name" value="GATase1_1"/>
    <property type="match status" value="1"/>
</dbReference>
<dbReference type="Proteomes" id="UP000292648">
    <property type="component" value="Unassembled WGS sequence"/>
</dbReference>
<dbReference type="AlphaFoldDB" id="A0A4Q9Y6B5"/>
<evidence type="ECO:0000313" key="2">
    <source>
        <dbReference type="EMBL" id="TBX52917.1"/>
    </source>
</evidence>
<evidence type="ECO:0000259" key="1">
    <source>
        <dbReference type="Pfam" id="PF00117"/>
    </source>
</evidence>
<accession>A0A4Q9Y6B5</accession>
<dbReference type="EMBL" id="SEHH01000008">
    <property type="protein sequence ID" value="TBX52917.1"/>
    <property type="molecule type" value="Genomic_DNA"/>
</dbReference>
<dbReference type="InterPro" id="IPR044992">
    <property type="entry name" value="ChyE-like"/>
</dbReference>
<dbReference type="InterPro" id="IPR029062">
    <property type="entry name" value="Class_I_gatase-like"/>
</dbReference>
<protein>
    <submittedName>
        <fullName evidence="2">Type 1 glutamine amidotransferase</fullName>
    </submittedName>
</protein>
<evidence type="ECO:0000313" key="3">
    <source>
        <dbReference type="Proteomes" id="UP000292648"/>
    </source>
</evidence>
<feature type="domain" description="Glutamine amidotransferase" evidence="1">
    <location>
        <begin position="43"/>
        <end position="171"/>
    </location>
</feature>
<dbReference type="GO" id="GO:0016740">
    <property type="term" value="F:transferase activity"/>
    <property type="evidence" value="ECO:0007669"/>
    <property type="project" value="UniProtKB-KW"/>
</dbReference>